<organism evidence="10 11">
    <name type="scientific">Hanseniaspora valbyensis NRRL Y-1626</name>
    <dbReference type="NCBI Taxonomy" id="766949"/>
    <lineage>
        <taxon>Eukaryota</taxon>
        <taxon>Fungi</taxon>
        <taxon>Dikarya</taxon>
        <taxon>Ascomycota</taxon>
        <taxon>Saccharomycotina</taxon>
        <taxon>Saccharomycetes</taxon>
        <taxon>Saccharomycodales</taxon>
        <taxon>Saccharomycodaceae</taxon>
        <taxon>Hanseniaspora</taxon>
    </lineage>
</organism>
<dbReference type="PROSITE" id="PS00178">
    <property type="entry name" value="AA_TRNA_LIGASE_I"/>
    <property type="match status" value="1"/>
</dbReference>
<sequence length="474" mass="54951">MFKKNITLYNKQTTNLIPLLKERHLISKSSIDVLNKNSNYTLYTGADPSAKSLHLGNLVPLILSFHLNFNGNNIILLSGGATGILGDPTFKIKERAKKDLKLLEANRQAIAKQQETFFINATRYYNDINKGNPTHIGSREYVNNLDWFGHVNLLDFLHEYGSNFKIKELINKESVKQRLQSTPENNANEIESSLSIKEFFYQVLQGFDFYHLFKTRHCIGQIGGNDQWGNMTTGLEFMRRQLQDANDSNRFIMTTPLLTNYKGEKFGKSEGNALFLNTEMTNPFEVYQFCINSFDEDLEKFLKIFTFLPIEEINSILKENSLDKSKKIAHKILANHMIHLIYGKEYIPLCEKLSSILFNSKKLIEFINENKDDENIFDRFIPVNEFTQIFRDTDLHLTVKEYISVLDPKLETYEVSDMLKNSALKYYSEKGEFETFKVTKENGLLKDLLNECELINGKYILLRLSKKNIKIIEV</sequence>
<keyword evidence="6 9" id="KW-0030">Aminoacyl-tRNA synthetase</keyword>
<dbReference type="GO" id="GO:0005829">
    <property type="term" value="C:cytosol"/>
    <property type="evidence" value="ECO:0007669"/>
    <property type="project" value="TreeGrafter"/>
</dbReference>
<comment type="catalytic activity">
    <reaction evidence="8 9">
        <text>tRNA(Tyr) + L-tyrosine + ATP = L-tyrosyl-tRNA(Tyr) + AMP + diphosphate + H(+)</text>
        <dbReference type="Rhea" id="RHEA:10220"/>
        <dbReference type="Rhea" id="RHEA-COMP:9706"/>
        <dbReference type="Rhea" id="RHEA-COMP:9707"/>
        <dbReference type="ChEBI" id="CHEBI:15378"/>
        <dbReference type="ChEBI" id="CHEBI:30616"/>
        <dbReference type="ChEBI" id="CHEBI:33019"/>
        <dbReference type="ChEBI" id="CHEBI:58315"/>
        <dbReference type="ChEBI" id="CHEBI:78442"/>
        <dbReference type="ChEBI" id="CHEBI:78536"/>
        <dbReference type="ChEBI" id="CHEBI:456215"/>
        <dbReference type="EC" id="6.1.1.1"/>
    </reaction>
</comment>
<dbReference type="Proteomes" id="UP000092321">
    <property type="component" value="Unassembled WGS sequence"/>
</dbReference>
<dbReference type="GO" id="GO:0005739">
    <property type="term" value="C:mitochondrion"/>
    <property type="evidence" value="ECO:0007669"/>
    <property type="project" value="TreeGrafter"/>
</dbReference>
<dbReference type="GO" id="GO:0004831">
    <property type="term" value="F:tyrosine-tRNA ligase activity"/>
    <property type="evidence" value="ECO:0007669"/>
    <property type="project" value="UniProtKB-EC"/>
</dbReference>
<keyword evidence="10" id="KW-0808">Transferase</keyword>
<evidence type="ECO:0000256" key="5">
    <source>
        <dbReference type="ARBA" id="ARBA00022917"/>
    </source>
</evidence>
<evidence type="ECO:0000313" key="10">
    <source>
        <dbReference type="EMBL" id="OBA27182.1"/>
    </source>
</evidence>
<dbReference type="InterPro" id="IPR002305">
    <property type="entry name" value="aa-tRNA-synth_Ic"/>
</dbReference>
<evidence type="ECO:0000256" key="9">
    <source>
        <dbReference type="RuleBase" id="RU361234"/>
    </source>
</evidence>
<evidence type="ECO:0000256" key="6">
    <source>
        <dbReference type="ARBA" id="ARBA00023146"/>
    </source>
</evidence>
<evidence type="ECO:0000256" key="4">
    <source>
        <dbReference type="ARBA" id="ARBA00022840"/>
    </source>
</evidence>
<dbReference type="PANTHER" id="PTHR11766:SF0">
    <property type="entry name" value="TYROSINE--TRNA LIGASE, MITOCHONDRIAL"/>
    <property type="match status" value="1"/>
</dbReference>
<dbReference type="InterPro" id="IPR014729">
    <property type="entry name" value="Rossmann-like_a/b/a_fold"/>
</dbReference>
<gene>
    <name evidence="10" type="ORF">HANVADRAFT_52483</name>
</gene>
<dbReference type="Pfam" id="PF00579">
    <property type="entry name" value="tRNA-synt_1b"/>
    <property type="match status" value="1"/>
</dbReference>
<dbReference type="InterPro" id="IPR001412">
    <property type="entry name" value="aa-tRNA-synth_I_CS"/>
</dbReference>
<keyword evidence="11" id="KW-1185">Reference proteome</keyword>
<dbReference type="GO" id="GO:0006437">
    <property type="term" value="P:tyrosyl-tRNA aminoacylation"/>
    <property type="evidence" value="ECO:0007669"/>
    <property type="project" value="InterPro"/>
</dbReference>
<evidence type="ECO:0000256" key="1">
    <source>
        <dbReference type="ARBA" id="ARBA00013160"/>
    </source>
</evidence>
<keyword evidence="2 9" id="KW-0436">Ligase</keyword>
<keyword evidence="4 9" id="KW-0067">ATP-binding</keyword>
<accession>A0A1B7TEK7</accession>
<evidence type="ECO:0000256" key="7">
    <source>
        <dbReference type="ARBA" id="ARBA00033323"/>
    </source>
</evidence>
<name>A0A1B7TEK7_9ASCO</name>
<dbReference type="InterPro" id="IPR002307">
    <property type="entry name" value="Tyr-tRNA-ligase"/>
</dbReference>
<evidence type="ECO:0000256" key="2">
    <source>
        <dbReference type="ARBA" id="ARBA00022598"/>
    </source>
</evidence>
<dbReference type="NCBIfam" id="TIGR00234">
    <property type="entry name" value="tyrS"/>
    <property type="match status" value="1"/>
</dbReference>
<reference evidence="11" key="1">
    <citation type="journal article" date="2016" name="Proc. Natl. Acad. Sci. U.S.A.">
        <title>Comparative genomics of biotechnologically important yeasts.</title>
        <authorList>
            <person name="Riley R."/>
            <person name="Haridas S."/>
            <person name="Wolfe K.H."/>
            <person name="Lopes M.R."/>
            <person name="Hittinger C.T."/>
            <person name="Goeker M."/>
            <person name="Salamov A.A."/>
            <person name="Wisecaver J.H."/>
            <person name="Long T.M."/>
            <person name="Calvey C.H."/>
            <person name="Aerts A.L."/>
            <person name="Barry K.W."/>
            <person name="Choi C."/>
            <person name="Clum A."/>
            <person name="Coughlan A.Y."/>
            <person name="Deshpande S."/>
            <person name="Douglass A.P."/>
            <person name="Hanson S.J."/>
            <person name="Klenk H.-P."/>
            <person name="LaButti K.M."/>
            <person name="Lapidus A."/>
            <person name="Lindquist E.A."/>
            <person name="Lipzen A.M."/>
            <person name="Meier-Kolthoff J.P."/>
            <person name="Ohm R.A."/>
            <person name="Otillar R.P."/>
            <person name="Pangilinan J.L."/>
            <person name="Peng Y."/>
            <person name="Rokas A."/>
            <person name="Rosa C.A."/>
            <person name="Scheuner C."/>
            <person name="Sibirny A.A."/>
            <person name="Slot J.C."/>
            <person name="Stielow J.B."/>
            <person name="Sun H."/>
            <person name="Kurtzman C.P."/>
            <person name="Blackwell M."/>
            <person name="Grigoriev I.V."/>
            <person name="Jeffries T.W."/>
        </authorList>
    </citation>
    <scope>NUCLEOTIDE SEQUENCE [LARGE SCALE GENOMIC DNA]</scope>
    <source>
        <strain evidence="11">NRRL Y-1626</strain>
    </source>
</reference>
<dbReference type="OrthoDB" id="337870at2759"/>
<dbReference type="EC" id="6.1.1.1" evidence="1 9"/>
<dbReference type="GO" id="GO:0005524">
    <property type="term" value="F:ATP binding"/>
    <property type="evidence" value="ECO:0007669"/>
    <property type="project" value="UniProtKB-KW"/>
</dbReference>
<feature type="non-terminal residue" evidence="10">
    <location>
        <position position="474"/>
    </location>
</feature>
<dbReference type="InterPro" id="IPR024088">
    <property type="entry name" value="Tyr-tRNA-ligase_bac-type"/>
</dbReference>
<evidence type="ECO:0000313" key="11">
    <source>
        <dbReference type="Proteomes" id="UP000092321"/>
    </source>
</evidence>
<dbReference type="SUPFAM" id="SSF52374">
    <property type="entry name" value="Nucleotidylyl transferase"/>
    <property type="match status" value="1"/>
</dbReference>
<comment type="similarity">
    <text evidence="9">Belongs to the class-I aminoacyl-tRNA synthetase family.</text>
</comment>
<evidence type="ECO:0000256" key="8">
    <source>
        <dbReference type="ARBA" id="ARBA00048248"/>
    </source>
</evidence>
<keyword evidence="3 9" id="KW-0547">Nucleotide-binding</keyword>
<dbReference type="FunFam" id="1.10.240.10:FF:000001">
    <property type="entry name" value="Tyrosine--tRNA ligase"/>
    <property type="match status" value="1"/>
</dbReference>
<dbReference type="GO" id="GO:0016740">
    <property type="term" value="F:transferase activity"/>
    <property type="evidence" value="ECO:0007669"/>
    <property type="project" value="UniProtKB-KW"/>
</dbReference>
<protein>
    <recommendedName>
        <fullName evidence="1 9">Tyrosine--tRNA ligase</fullName>
        <ecNumber evidence="1 9">6.1.1.1</ecNumber>
    </recommendedName>
    <alternativeName>
        <fullName evidence="7 9">Tyrosyl-tRNA synthetase</fullName>
    </alternativeName>
</protein>
<dbReference type="PRINTS" id="PR01040">
    <property type="entry name" value="TRNASYNTHTYR"/>
</dbReference>
<dbReference type="Gene3D" id="3.40.50.620">
    <property type="entry name" value="HUPs"/>
    <property type="match status" value="1"/>
</dbReference>
<evidence type="ECO:0000256" key="3">
    <source>
        <dbReference type="ARBA" id="ARBA00022741"/>
    </source>
</evidence>
<proteinExistence type="inferred from homology"/>
<dbReference type="AlphaFoldDB" id="A0A1B7TEK7"/>
<dbReference type="Gene3D" id="1.10.240.10">
    <property type="entry name" value="Tyrosyl-Transfer RNA Synthetase"/>
    <property type="match status" value="1"/>
</dbReference>
<dbReference type="PANTHER" id="PTHR11766">
    <property type="entry name" value="TYROSYL-TRNA SYNTHETASE"/>
    <property type="match status" value="1"/>
</dbReference>
<comment type="caution">
    <text evidence="10">The sequence shown here is derived from an EMBL/GenBank/DDBJ whole genome shotgun (WGS) entry which is preliminary data.</text>
</comment>
<dbReference type="EMBL" id="LXPE01000010">
    <property type="protein sequence ID" value="OBA27182.1"/>
    <property type="molecule type" value="Genomic_DNA"/>
</dbReference>
<keyword evidence="5 9" id="KW-0648">Protein biosynthesis</keyword>